<organism evidence="1 2">
    <name type="scientific">Svornostia abyssi</name>
    <dbReference type="NCBI Taxonomy" id="2898438"/>
    <lineage>
        <taxon>Bacteria</taxon>
        <taxon>Bacillati</taxon>
        <taxon>Actinomycetota</taxon>
        <taxon>Thermoleophilia</taxon>
        <taxon>Solirubrobacterales</taxon>
        <taxon>Baekduiaceae</taxon>
        <taxon>Svornostia</taxon>
    </lineage>
</organism>
<name>A0ABY5PMT8_9ACTN</name>
<dbReference type="InterPro" id="IPR045384">
    <property type="entry name" value="DUF6527"/>
</dbReference>
<gene>
    <name evidence="1" type="ORF">LRS13_09425</name>
</gene>
<keyword evidence="2" id="KW-1185">Reference proteome</keyword>
<protein>
    <submittedName>
        <fullName evidence="1">Uncharacterized protein</fullName>
    </submittedName>
</protein>
<dbReference type="RefSeq" id="WP_353866165.1">
    <property type="nucleotide sequence ID" value="NZ_CP088295.1"/>
</dbReference>
<proteinExistence type="predicted"/>
<evidence type="ECO:0000313" key="1">
    <source>
        <dbReference type="EMBL" id="UUY05720.1"/>
    </source>
</evidence>
<evidence type="ECO:0000313" key="2">
    <source>
        <dbReference type="Proteomes" id="UP001058860"/>
    </source>
</evidence>
<dbReference type="EMBL" id="CP088295">
    <property type="protein sequence ID" value="UUY05720.1"/>
    <property type="molecule type" value="Genomic_DNA"/>
</dbReference>
<dbReference type="Pfam" id="PF20137">
    <property type="entry name" value="BubE"/>
    <property type="match status" value="1"/>
</dbReference>
<accession>A0ABY5PMT8</accession>
<sequence>MTRLHRLQPLFVEEIPTNLDEGKLYISIPYDTITHLCACGCGCEVVTPLHPAQWRLTYDGEAASLFPSVGSWGLPCRSHYIVRDNQVLWARTWSDDEVRAVRESDCLAIEEHYLADERPGAANGPEDQPQAERQTLLQRLWRRFSSGTRG</sequence>
<reference evidence="2" key="1">
    <citation type="submission" date="2021-11" db="EMBL/GenBank/DDBJ databases">
        <title>Cultivation dependent microbiological survey of springs from the worlds oldest radium mine currently devoted to the extraction of radon-saturated water.</title>
        <authorList>
            <person name="Kapinusova G."/>
            <person name="Smrhova T."/>
            <person name="Strejcek M."/>
            <person name="Suman J."/>
            <person name="Jani K."/>
            <person name="Pajer P."/>
            <person name="Uhlik O."/>
        </authorList>
    </citation>
    <scope>NUCLEOTIDE SEQUENCE [LARGE SCALE GENOMIC DNA]</scope>
    <source>
        <strain evidence="2">J379</strain>
    </source>
</reference>
<dbReference type="Proteomes" id="UP001058860">
    <property type="component" value="Chromosome"/>
</dbReference>